<dbReference type="EMBL" id="RIBP01000004">
    <property type="protein sequence ID" value="TRZ38990.1"/>
    <property type="molecule type" value="Genomic_DNA"/>
</dbReference>
<accession>A0A553SPR1</accession>
<reference evidence="3" key="1">
    <citation type="submission" date="2018-10" db="EMBL/GenBank/DDBJ databases">
        <title>FDA dAtabase for Regulatory Grade micrObial Sequences (FDA-ARGOS): Supporting development and validation of Infectious Disease Dx tests.</title>
        <authorList>
            <person name="Minogue T."/>
            <person name="Wolcott M."/>
            <person name="Wasieloski L."/>
            <person name="Aguilar W."/>
            <person name="Moore D."/>
            <person name="Tallon L."/>
            <person name="Sadzewicz L."/>
            <person name="Sengamalay N."/>
            <person name="Ott S."/>
            <person name="Godinez A."/>
            <person name="Nagaraj S."/>
            <person name="Vavikolanu K."/>
            <person name="Vyas G."/>
            <person name="Nadendla S."/>
            <person name="George J."/>
            <person name="Sichtig H."/>
        </authorList>
    </citation>
    <scope>NUCLEOTIDE SEQUENCE [LARGE SCALE GENOMIC DNA]</scope>
    <source>
        <strain evidence="3">FDAARGOS_343</strain>
    </source>
</reference>
<gene>
    <name evidence="2" type="ORF">CEQ21_26905</name>
</gene>
<dbReference type="InterPro" id="IPR006938">
    <property type="entry name" value="DUF624"/>
</dbReference>
<feature type="transmembrane region" description="Helical" evidence="1">
    <location>
        <begin position="144"/>
        <end position="173"/>
    </location>
</feature>
<feature type="transmembrane region" description="Helical" evidence="1">
    <location>
        <begin position="24"/>
        <end position="50"/>
    </location>
</feature>
<dbReference type="Proteomes" id="UP000319837">
    <property type="component" value="Unassembled WGS sequence"/>
</dbReference>
<proteinExistence type="predicted"/>
<evidence type="ECO:0000313" key="2">
    <source>
        <dbReference type="EMBL" id="TRZ38990.1"/>
    </source>
</evidence>
<keyword evidence="1" id="KW-0812">Transmembrane</keyword>
<sequence>MWAKSMGKLFIACEWITKAAYLNIIWMVYTIAGLLVFGFMPATTALFAVIRKWLLRETDIPVWRTFHTIYKQEFIKANLLGLFLMVICAILCLDYWFLQYTDGVIKGMMTGLLLLLSAVFLTLLGYFFPIFVHYDLKLGDHLKYALLLGAYHLHITLLMLVLTIATVCLLLYMPGLIPFYGGISIAWIWMAGGSYSFRLIEKKGGKGLAV</sequence>
<organism evidence="2 3">
    <name type="scientific">Niallia circulans</name>
    <name type="common">Bacillus circulans</name>
    <dbReference type="NCBI Taxonomy" id="1397"/>
    <lineage>
        <taxon>Bacteria</taxon>
        <taxon>Bacillati</taxon>
        <taxon>Bacillota</taxon>
        <taxon>Bacilli</taxon>
        <taxon>Bacillales</taxon>
        <taxon>Bacillaceae</taxon>
        <taxon>Niallia</taxon>
    </lineage>
</organism>
<protein>
    <submittedName>
        <fullName evidence="2">DUF624 domain-containing protein</fullName>
    </submittedName>
</protein>
<dbReference type="Pfam" id="PF04854">
    <property type="entry name" value="DUF624"/>
    <property type="match status" value="1"/>
</dbReference>
<keyword evidence="1" id="KW-1133">Transmembrane helix</keyword>
<feature type="transmembrane region" description="Helical" evidence="1">
    <location>
        <begin position="179"/>
        <end position="197"/>
    </location>
</feature>
<feature type="transmembrane region" description="Helical" evidence="1">
    <location>
        <begin position="110"/>
        <end position="132"/>
    </location>
</feature>
<dbReference type="AlphaFoldDB" id="A0A553SPR1"/>
<name>A0A553SPR1_NIACI</name>
<evidence type="ECO:0000313" key="3">
    <source>
        <dbReference type="Proteomes" id="UP000319837"/>
    </source>
</evidence>
<feature type="transmembrane region" description="Helical" evidence="1">
    <location>
        <begin position="79"/>
        <end position="98"/>
    </location>
</feature>
<evidence type="ECO:0000256" key="1">
    <source>
        <dbReference type="SAM" id="Phobius"/>
    </source>
</evidence>
<keyword evidence="1" id="KW-0472">Membrane</keyword>
<comment type="caution">
    <text evidence="2">The sequence shown here is derived from an EMBL/GenBank/DDBJ whole genome shotgun (WGS) entry which is preliminary data.</text>
</comment>
<dbReference type="RefSeq" id="WP_185767183.1">
    <property type="nucleotide sequence ID" value="NZ_RIBP01000004.1"/>
</dbReference>